<accession>A0A0G0BWF4</accession>
<dbReference type="Proteomes" id="UP000034349">
    <property type="component" value="Unassembled WGS sequence"/>
</dbReference>
<name>A0A0G0BWF4_9BACT</name>
<reference evidence="1 2" key="1">
    <citation type="journal article" date="2015" name="Nature">
        <title>rRNA introns, odd ribosomes, and small enigmatic genomes across a large radiation of phyla.</title>
        <authorList>
            <person name="Brown C.T."/>
            <person name="Hug L.A."/>
            <person name="Thomas B.C."/>
            <person name="Sharon I."/>
            <person name="Castelle C.J."/>
            <person name="Singh A."/>
            <person name="Wilkins M.J."/>
            <person name="Williams K.H."/>
            <person name="Banfield J.F."/>
        </authorList>
    </citation>
    <scope>NUCLEOTIDE SEQUENCE [LARGE SCALE GENOMIC DNA]</scope>
</reference>
<evidence type="ECO:0000313" key="2">
    <source>
        <dbReference type="Proteomes" id="UP000034349"/>
    </source>
</evidence>
<proteinExistence type="predicted"/>
<sequence length="142" mass="16559">MQIKELENQVLTTVSQKIYPLEAIYGAAYVFLNRAYIFLDENKEGEILITLKAKEKMDKKQLEDFGGEFYNELLNYSLRIGISKNNQKIREYIVGRALIGALGEDEEGVETEEPEEIEEEIEEWKGDYLGLSIPWEKKFKKK</sequence>
<dbReference type="NCBIfam" id="TIGR03976">
    <property type="entry name" value="chp_LLNDYxLRE"/>
    <property type="match status" value="1"/>
</dbReference>
<evidence type="ECO:0008006" key="3">
    <source>
        <dbReference type="Google" id="ProtNLM"/>
    </source>
</evidence>
<organism evidence="1 2">
    <name type="scientific">Candidatus Roizmanbacteria bacterium GW2011_GWA2_32_13</name>
    <dbReference type="NCBI Taxonomy" id="1618475"/>
    <lineage>
        <taxon>Bacteria</taxon>
        <taxon>Candidatus Roizmaniibacteriota</taxon>
    </lineage>
</organism>
<gene>
    <name evidence="1" type="ORF">UR23_C0027G0001</name>
</gene>
<evidence type="ECO:0000313" key="1">
    <source>
        <dbReference type="EMBL" id="KKP35522.1"/>
    </source>
</evidence>
<dbReference type="InterPro" id="IPR023974">
    <property type="entry name" value="HxsD"/>
</dbReference>
<dbReference type="AlphaFoldDB" id="A0A0G0BWF4"/>
<dbReference type="EMBL" id="LBOK01000027">
    <property type="protein sequence ID" value="KKP35522.1"/>
    <property type="molecule type" value="Genomic_DNA"/>
</dbReference>
<comment type="caution">
    <text evidence="1">The sequence shown here is derived from an EMBL/GenBank/DDBJ whole genome shotgun (WGS) entry which is preliminary data.</text>
</comment>
<protein>
    <recommendedName>
        <fullName evidence="3">His-Xaa-Ser system protein HxsD</fullName>
    </recommendedName>
</protein>